<accession>A0ABQ4CTR9</accession>
<keyword evidence="4" id="KW-1185">Reference proteome</keyword>
<dbReference type="EMBL" id="BONE01000028">
    <property type="protein sequence ID" value="GIF74242.1"/>
    <property type="molecule type" value="Genomic_DNA"/>
</dbReference>
<evidence type="ECO:0000313" key="3">
    <source>
        <dbReference type="EMBL" id="GIF74242.1"/>
    </source>
</evidence>
<dbReference type="InterPro" id="IPR003488">
    <property type="entry name" value="DprA"/>
</dbReference>
<proteinExistence type="inferred from homology"/>
<dbReference type="Proteomes" id="UP000604117">
    <property type="component" value="Unassembled WGS sequence"/>
</dbReference>
<comment type="similarity">
    <text evidence="1">Belongs to the DprA/Smf family.</text>
</comment>
<organism evidence="3 4">
    <name type="scientific">Asanoa siamensis</name>
    <dbReference type="NCBI Taxonomy" id="926357"/>
    <lineage>
        <taxon>Bacteria</taxon>
        <taxon>Bacillati</taxon>
        <taxon>Actinomycetota</taxon>
        <taxon>Actinomycetes</taxon>
        <taxon>Micromonosporales</taxon>
        <taxon>Micromonosporaceae</taxon>
        <taxon>Asanoa</taxon>
    </lineage>
</organism>
<evidence type="ECO:0000259" key="2">
    <source>
        <dbReference type="Pfam" id="PF02481"/>
    </source>
</evidence>
<protein>
    <recommendedName>
        <fullName evidence="2">Smf/DprA SLOG domain-containing protein</fullName>
    </recommendedName>
</protein>
<dbReference type="Pfam" id="PF02481">
    <property type="entry name" value="DNA_processg_A"/>
    <property type="match status" value="1"/>
</dbReference>
<dbReference type="PANTHER" id="PTHR43022:SF1">
    <property type="entry name" value="PROTEIN SMF"/>
    <property type="match status" value="1"/>
</dbReference>
<gene>
    <name evidence="3" type="ORF">Asi02nite_37600</name>
</gene>
<reference evidence="3 4" key="1">
    <citation type="submission" date="2021-01" db="EMBL/GenBank/DDBJ databases">
        <title>Whole genome shotgun sequence of Asanoa siamensis NBRC 107932.</title>
        <authorList>
            <person name="Komaki H."/>
            <person name="Tamura T."/>
        </authorList>
    </citation>
    <scope>NUCLEOTIDE SEQUENCE [LARGE SCALE GENOMIC DNA]</scope>
    <source>
        <strain evidence="3 4">NBRC 107932</strain>
    </source>
</reference>
<evidence type="ECO:0000313" key="4">
    <source>
        <dbReference type="Proteomes" id="UP000604117"/>
    </source>
</evidence>
<sequence length="211" mass="22533">MAVTSHPGDRKEMALERDRDKLLLLCAVHHPDHGRIDWQLLARTAQARAGLGQWLSGQVPERSPKATKAQRVLTWALADRRAMAAAEEFVEKQLEAAQQRGAALTTVLDEDYPVNLRLVPDAPPFLFYRGVLTPADARSAAVVGTRKASAEGLSRAAGGTAWLSRLPTVSLPPRRAGSDLHRLCPRDGSATATAALQGLPATAGSARAAVP</sequence>
<feature type="domain" description="Smf/DprA SLOG" evidence="2">
    <location>
        <begin position="104"/>
        <end position="156"/>
    </location>
</feature>
<evidence type="ECO:0000256" key="1">
    <source>
        <dbReference type="ARBA" id="ARBA00006525"/>
    </source>
</evidence>
<name>A0ABQ4CTR9_9ACTN</name>
<dbReference type="InterPro" id="IPR057666">
    <property type="entry name" value="DrpA_SLOG"/>
</dbReference>
<dbReference type="Gene3D" id="3.40.50.450">
    <property type="match status" value="1"/>
</dbReference>
<dbReference type="PANTHER" id="PTHR43022">
    <property type="entry name" value="PROTEIN SMF"/>
    <property type="match status" value="1"/>
</dbReference>
<comment type="caution">
    <text evidence="3">The sequence shown here is derived from an EMBL/GenBank/DDBJ whole genome shotgun (WGS) entry which is preliminary data.</text>
</comment>